<reference evidence="1" key="1">
    <citation type="submission" date="2021-01" db="EMBL/GenBank/DDBJ databases">
        <authorList>
            <person name="Li R."/>
            <person name="Bekaert M."/>
        </authorList>
    </citation>
    <scope>NUCLEOTIDE SEQUENCE</scope>
    <source>
        <strain evidence="1">Farmed</strain>
    </source>
</reference>
<name>A0A812AX41_ACAPH</name>
<dbReference type="EMBL" id="CAHIKZ030000180">
    <property type="protein sequence ID" value="CAE1157842.1"/>
    <property type="molecule type" value="Genomic_DNA"/>
</dbReference>
<gene>
    <name evidence="1" type="ORF">SPHA_5416</name>
</gene>
<evidence type="ECO:0000313" key="2">
    <source>
        <dbReference type="Proteomes" id="UP000597762"/>
    </source>
</evidence>
<evidence type="ECO:0000313" key="1">
    <source>
        <dbReference type="EMBL" id="CAE1157842.1"/>
    </source>
</evidence>
<sequence length="284" mass="32302">MINHSSFFYTLYESDDSSFTPSVDQLHYSTLSMNQLQTFTSSTLRCVIFFLLRCVTDSFSRPAALTLYSLMNRLFTLSYTLSQILHSLLHSHDQLLDSSLSLSMNTLALSYTLISTDSSLSPTLSMIQQTLPLSLHSLSSDSSLSPLSLISTDSSLSPTLSMITRLFTISYTLCDQHRLFTISYLSMIESDSCILLPLYDQHRLFTLITLLLTDSLPLLHSQMIIYSFCRPLHSPTLSMISTDSFLPTSMNQMTLFSPTLYDQLHYLYPLYDQHRLFTLILHSL</sequence>
<proteinExistence type="predicted"/>
<comment type="caution">
    <text evidence="1">The sequence shown here is derived from an EMBL/GenBank/DDBJ whole genome shotgun (WGS) entry which is preliminary data.</text>
</comment>
<dbReference type="AlphaFoldDB" id="A0A812AX41"/>
<keyword evidence="2" id="KW-1185">Reference proteome</keyword>
<dbReference type="Proteomes" id="UP000597762">
    <property type="component" value="Unassembled WGS sequence"/>
</dbReference>
<organism evidence="1 2">
    <name type="scientific">Acanthosepion pharaonis</name>
    <name type="common">Pharaoh cuttlefish</name>
    <name type="synonym">Sepia pharaonis</name>
    <dbReference type="NCBI Taxonomy" id="158019"/>
    <lineage>
        <taxon>Eukaryota</taxon>
        <taxon>Metazoa</taxon>
        <taxon>Spiralia</taxon>
        <taxon>Lophotrochozoa</taxon>
        <taxon>Mollusca</taxon>
        <taxon>Cephalopoda</taxon>
        <taxon>Coleoidea</taxon>
        <taxon>Decapodiformes</taxon>
        <taxon>Sepiida</taxon>
        <taxon>Sepiina</taxon>
        <taxon>Sepiidae</taxon>
        <taxon>Acanthosepion</taxon>
    </lineage>
</organism>
<accession>A0A812AX41</accession>
<protein>
    <submittedName>
        <fullName evidence="1">Uncharacterized protein</fullName>
    </submittedName>
</protein>